<proteinExistence type="predicted"/>
<organism evidence="2 3">
    <name type="scientific">Prymnesium parvum</name>
    <name type="common">Toxic golden alga</name>
    <dbReference type="NCBI Taxonomy" id="97485"/>
    <lineage>
        <taxon>Eukaryota</taxon>
        <taxon>Haptista</taxon>
        <taxon>Haptophyta</taxon>
        <taxon>Prymnesiophyceae</taxon>
        <taxon>Prymnesiales</taxon>
        <taxon>Prymnesiaceae</taxon>
        <taxon>Prymnesium</taxon>
    </lineage>
</organism>
<gene>
    <name evidence="2" type="ORF">AB1Y20_006259</name>
</gene>
<sequence>MRAVSCSRRLPQILSRSHTPSHAQPRARRPRQTREQSTEALLFQLPASPFAPRPRLASRLYPHSHPIRESTRPRLGAKASPRPLSCDAAFHPAIANLLIIFEERAPSMPACAQGRGPPP</sequence>
<accession>A0AB34J4B2</accession>
<evidence type="ECO:0000256" key="1">
    <source>
        <dbReference type="SAM" id="MobiDB-lite"/>
    </source>
</evidence>
<reference evidence="2 3" key="1">
    <citation type="journal article" date="2024" name="Science">
        <title>Giant polyketide synthase enzymes in the biosynthesis of giant marine polyether toxins.</title>
        <authorList>
            <person name="Fallon T.R."/>
            <person name="Shende V.V."/>
            <person name="Wierzbicki I.H."/>
            <person name="Pendleton A.L."/>
            <person name="Watervoot N.F."/>
            <person name="Auber R.P."/>
            <person name="Gonzalez D.J."/>
            <person name="Wisecaver J.H."/>
            <person name="Moore B.S."/>
        </authorList>
    </citation>
    <scope>NUCLEOTIDE SEQUENCE [LARGE SCALE GENOMIC DNA]</scope>
    <source>
        <strain evidence="2 3">12B1</strain>
    </source>
</reference>
<dbReference type="Proteomes" id="UP001515480">
    <property type="component" value="Unassembled WGS sequence"/>
</dbReference>
<dbReference type="EMBL" id="JBGBPQ010000014">
    <property type="protein sequence ID" value="KAL1511460.1"/>
    <property type="molecule type" value="Genomic_DNA"/>
</dbReference>
<name>A0AB34J4B2_PRYPA</name>
<comment type="caution">
    <text evidence="2">The sequence shown here is derived from an EMBL/GenBank/DDBJ whole genome shotgun (WGS) entry which is preliminary data.</text>
</comment>
<dbReference type="AlphaFoldDB" id="A0AB34J4B2"/>
<evidence type="ECO:0000313" key="3">
    <source>
        <dbReference type="Proteomes" id="UP001515480"/>
    </source>
</evidence>
<protein>
    <submittedName>
        <fullName evidence="2">Uncharacterized protein</fullName>
    </submittedName>
</protein>
<evidence type="ECO:0000313" key="2">
    <source>
        <dbReference type="EMBL" id="KAL1511460.1"/>
    </source>
</evidence>
<feature type="region of interest" description="Disordered" evidence="1">
    <location>
        <begin position="54"/>
        <end position="82"/>
    </location>
</feature>
<feature type="region of interest" description="Disordered" evidence="1">
    <location>
        <begin position="1"/>
        <end position="38"/>
    </location>
</feature>
<keyword evidence="3" id="KW-1185">Reference proteome</keyword>